<organism evidence="3 4">
    <name type="scientific">Streptomyces iconiensis</name>
    <dbReference type="NCBI Taxonomy" id="1384038"/>
    <lineage>
        <taxon>Bacteria</taxon>
        <taxon>Bacillati</taxon>
        <taxon>Actinomycetota</taxon>
        <taxon>Actinomycetes</taxon>
        <taxon>Kitasatosporales</taxon>
        <taxon>Streptomycetaceae</taxon>
        <taxon>Streptomyces</taxon>
    </lineage>
</organism>
<reference evidence="3 4" key="1">
    <citation type="submission" date="2023-05" db="EMBL/GenBank/DDBJ databases">
        <title>Streptantibioticus silvisoli sp. nov., acidotolerant actinomycetes 1 from pine litter.</title>
        <authorList>
            <person name="Swiecimska M."/>
            <person name="Golinska P."/>
            <person name="Sangal V."/>
            <person name="Wachnowicz B."/>
            <person name="Goodfellow M."/>
        </authorList>
    </citation>
    <scope>NUCLEOTIDE SEQUENCE [LARGE SCALE GENOMIC DNA]</scope>
    <source>
        <strain evidence="3 4">DSM 42109</strain>
    </source>
</reference>
<dbReference type="InterPro" id="IPR023365">
    <property type="entry name" value="Sortase_dom-sf"/>
</dbReference>
<accession>A0ABT6ZYS5</accession>
<dbReference type="CDD" id="cd05829">
    <property type="entry name" value="Sortase_F"/>
    <property type="match status" value="1"/>
</dbReference>
<evidence type="ECO:0000256" key="1">
    <source>
        <dbReference type="ARBA" id="ARBA00022801"/>
    </source>
</evidence>
<dbReference type="RefSeq" id="WP_274045909.1">
    <property type="nucleotide sequence ID" value="NZ_JANCPR020000019.1"/>
</dbReference>
<name>A0ABT6ZYS5_9ACTN</name>
<keyword evidence="1" id="KW-0378">Hydrolase</keyword>
<sequence>MRLFRTLCAVCLIATAAIFVPPLMPDASDNDAQRASADAKVTAAPMSPSHPLRVKAADIGVDAKVVQLGRTPDGSIGTPPKSQRNLVGWYRGSVTPGERGSAALVGHVDSDKQRAVFFRLSELRAGHKISVRRADGSTAQFTVDTRKFVEAKNFPYWHVLSRKGGPGLWLITCAPPFDKKTKTYKTTLLVHGNLTETERAAS</sequence>
<feature type="signal peptide" evidence="2">
    <location>
        <begin position="1"/>
        <end position="16"/>
    </location>
</feature>
<evidence type="ECO:0000313" key="4">
    <source>
        <dbReference type="Proteomes" id="UP001214441"/>
    </source>
</evidence>
<dbReference type="Proteomes" id="UP001214441">
    <property type="component" value="Unassembled WGS sequence"/>
</dbReference>
<dbReference type="Pfam" id="PF04203">
    <property type="entry name" value="Sortase"/>
    <property type="match status" value="1"/>
</dbReference>
<evidence type="ECO:0000256" key="2">
    <source>
        <dbReference type="SAM" id="SignalP"/>
    </source>
</evidence>
<evidence type="ECO:0000313" key="3">
    <source>
        <dbReference type="EMBL" id="MDJ1134206.1"/>
    </source>
</evidence>
<proteinExistence type="predicted"/>
<feature type="chain" id="PRO_5045604876" evidence="2">
    <location>
        <begin position="17"/>
        <end position="202"/>
    </location>
</feature>
<keyword evidence="4" id="KW-1185">Reference proteome</keyword>
<dbReference type="SUPFAM" id="SSF63817">
    <property type="entry name" value="Sortase"/>
    <property type="match status" value="1"/>
</dbReference>
<protein>
    <submittedName>
        <fullName evidence="3">Sortase</fullName>
    </submittedName>
</protein>
<keyword evidence="2" id="KW-0732">Signal</keyword>
<dbReference type="InterPro" id="IPR005754">
    <property type="entry name" value="Sortase"/>
</dbReference>
<dbReference type="InterPro" id="IPR042001">
    <property type="entry name" value="Sortase_F"/>
</dbReference>
<dbReference type="Gene3D" id="2.40.260.10">
    <property type="entry name" value="Sortase"/>
    <property type="match status" value="1"/>
</dbReference>
<comment type="caution">
    <text evidence="3">The sequence shown here is derived from an EMBL/GenBank/DDBJ whole genome shotgun (WGS) entry which is preliminary data.</text>
</comment>
<dbReference type="EMBL" id="JANCPR020000019">
    <property type="protein sequence ID" value="MDJ1134206.1"/>
    <property type="molecule type" value="Genomic_DNA"/>
</dbReference>
<gene>
    <name evidence="3" type="ORF">NMN56_020015</name>
</gene>